<dbReference type="EMBL" id="JAUDFV010000133">
    <property type="protein sequence ID" value="KAL2726760.1"/>
    <property type="molecule type" value="Genomic_DNA"/>
</dbReference>
<dbReference type="InterPro" id="IPR013604">
    <property type="entry name" value="7TM_chemorcpt"/>
</dbReference>
<gene>
    <name evidence="9" type="ORF">V1478_007038</name>
</gene>
<evidence type="ECO:0000256" key="4">
    <source>
        <dbReference type="ARBA" id="ARBA00022989"/>
    </source>
</evidence>
<evidence type="ECO:0000313" key="9">
    <source>
        <dbReference type="EMBL" id="KAL2726760.1"/>
    </source>
</evidence>
<evidence type="ECO:0000256" key="8">
    <source>
        <dbReference type="RuleBase" id="RU363108"/>
    </source>
</evidence>
<reference evidence="9 10" key="1">
    <citation type="journal article" date="2024" name="Ann. Entomol. Soc. Am.">
        <title>Genomic analyses of the southern and eastern yellowjacket wasps (Hymenoptera: Vespidae) reveal evolutionary signatures of social life.</title>
        <authorList>
            <person name="Catto M.A."/>
            <person name="Caine P.B."/>
            <person name="Orr S.E."/>
            <person name="Hunt B.G."/>
            <person name="Goodisman M.A.D."/>
        </authorList>
    </citation>
    <scope>NUCLEOTIDE SEQUENCE [LARGE SCALE GENOMIC DNA]</scope>
    <source>
        <strain evidence="9">233</strain>
        <tissue evidence="9">Head and thorax</tissue>
    </source>
</reference>
<feature type="transmembrane region" description="Helical" evidence="8">
    <location>
        <begin position="199"/>
        <end position="220"/>
    </location>
</feature>
<comment type="caution">
    <text evidence="8">Lacks conserved residue(s) required for the propagation of feature annotation.</text>
</comment>
<dbReference type="Proteomes" id="UP001607302">
    <property type="component" value="Unassembled WGS sequence"/>
</dbReference>
<proteinExistence type="inferred from homology"/>
<evidence type="ECO:0000256" key="5">
    <source>
        <dbReference type="ARBA" id="ARBA00023136"/>
    </source>
</evidence>
<feature type="transmembrane region" description="Helical" evidence="8">
    <location>
        <begin position="349"/>
        <end position="373"/>
    </location>
</feature>
<evidence type="ECO:0000256" key="2">
    <source>
        <dbReference type="ARBA" id="ARBA00022475"/>
    </source>
</evidence>
<keyword evidence="3 8" id="KW-0812">Transmembrane</keyword>
<sequence length="517" mass="59093">MYFLIKKDFYDNTIYEENILPGEREETNTETRMHVRWNKRENRKRGNIKVSDIKKEGMEINRTTVNSDIFQALYPIYHISKACGLLPVRFTKQLHGRYQGRLQVCDVIYCIFLLGVIMGLEALGLWREMKDGWENSIRLKSRSALIPTCSDILGVIILAIIAVLGSPFRWKHGQIVLNKLAEIDETLGIVAPKKTRRCAIVLVTCALTYLVILSSLDISWWDRDSKANKKMKDKGAINYLPLYIMYMIIIILEIQYSLITYNVCQRFVRLNKCLESILKTGKVTDHFRKDLGLAGDFKTREQPASYIRISKPLEWFPVGFETKNFANNIAQLVTVHSSLCDTVSSINNAFGVVMVVVTLTCLLHLIITPYFLIEEVNGNRQWLSLIVQTLWCILHVTRMLIIIQPTYSTVIQAKKTAILVSQLLSSNPNMECRKHLEIFSLQILHRPLDFSACGLFSLDRSLVTSIAGAVTTYLVILIQFQKEDTTKDDVDNILKNATQILKNASSLHNLTSIKHNS</sequence>
<evidence type="ECO:0000256" key="1">
    <source>
        <dbReference type="ARBA" id="ARBA00004651"/>
    </source>
</evidence>
<keyword evidence="10" id="KW-1185">Reference proteome</keyword>
<feature type="transmembrane region" description="Helical" evidence="8">
    <location>
        <begin position="107"/>
        <end position="125"/>
    </location>
</feature>
<keyword evidence="2 8" id="KW-1003">Cell membrane</keyword>
<evidence type="ECO:0000256" key="3">
    <source>
        <dbReference type="ARBA" id="ARBA00022692"/>
    </source>
</evidence>
<protein>
    <recommendedName>
        <fullName evidence="8">Gustatory receptor</fullName>
    </recommendedName>
</protein>
<evidence type="ECO:0000256" key="7">
    <source>
        <dbReference type="ARBA" id="ARBA00023224"/>
    </source>
</evidence>
<keyword evidence="7 8" id="KW-0807">Transducer</keyword>
<dbReference type="GO" id="GO:0005886">
    <property type="term" value="C:plasma membrane"/>
    <property type="evidence" value="ECO:0007669"/>
    <property type="project" value="UniProtKB-SubCell"/>
</dbReference>
<accession>A0ABD2B234</accession>
<dbReference type="Pfam" id="PF08395">
    <property type="entry name" value="7tm_7"/>
    <property type="match status" value="1"/>
</dbReference>
<feature type="transmembrane region" description="Helical" evidence="8">
    <location>
        <begin position="385"/>
        <end position="403"/>
    </location>
</feature>
<keyword evidence="6 8" id="KW-0675">Receptor</keyword>
<organism evidence="9 10">
    <name type="scientific">Vespula squamosa</name>
    <name type="common">Southern yellow jacket</name>
    <name type="synonym">Wasp</name>
    <dbReference type="NCBI Taxonomy" id="30214"/>
    <lineage>
        <taxon>Eukaryota</taxon>
        <taxon>Metazoa</taxon>
        <taxon>Ecdysozoa</taxon>
        <taxon>Arthropoda</taxon>
        <taxon>Hexapoda</taxon>
        <taxon>Insecta</taxon>
        <taxon>Pterygota</taxon>
        <taxon>Neoptera</taxon>
        <taxon>Endopterygota</taxon>
        <taxon>Hymenoptera</taxon>
        <taxon>Apocrita</taxon>
        <taxon>Aculeata</taxon>
        <taxon>Vespoidea</taxon>
        <taxon>Vespidae</taxon>
        <taxon>Vespinae</taxon>
        <taxon>Vespula</taxon>
    </lineage>
</organism>
<evidence type="ECO:0000256" key="6">
    <source>
        <dbReference type="ARBA" id="ARBA00023170"/>
    </source>
</evidence>
<dbReference type="PANTHER" id="PTHR21143">
    <property type="entry name" value="INVERTEBRATE GUSTATORY RECEPTOR"/>
    <property type="match status" value="1"/>
</dbReference>
<keyword evidence="4 8" id="KW-1133">Transmembrane helix</keyword>
<comment type="function">
    <text evidence="8">Gustatory receptor which mediates acceptance or avoidance behavior, depending on its substrates.</text>
</comment>
<evidence type="ECO:0000313" key="10">
    <source>
        <dbReference type="Proteomes" id="UP001607302"/>
    </source>
</evidence>
<name>A0ABD2B234_VESSQ</name>
<dbReference type="PANTHER" id="PTHR21143:SF123">
    <property type="entry name" value="GUSTATORY RECEPTOR FOR SUGAR TASTE 43A-RELATED"/>
    <property type="match status" value="1"/>
</dbReference>
<comment type="similarity">
    <text evidence="8">Belongs to the insect chemoreceptor superfamily. Gustatory receptor (GR) family.</text>
</comment>
<feature type="transmembrane region" description="Helical" evidence="8">
    <location>
        <begin position="240"/>
        <end position="259"/>
    </location>
</feature>
<keyword evidence="5 8" id="KW-0472">Membrane</keyword>
<feature type="transmembrane region" description="Helical" evidence="8">
    <location>
        <begin position="145"/>
        <end position="165"/>
    </location>
</feature>
<comment type="subcellular location">
    <subcellularLocation>
        <location evidence="1 8">Cell membrane</location>
        <topology evidence="1 8">Multi-pass membrane protein</topology>
    </subcellularLocation>
</comment>
<comment type="caution">
    <text evidence="9">The sequence shown here is derived from an EMBL/GenBank/DDBJ whole genome shotgun (WGS) entry which is preliminary data.</text>
</comment>
<dbReference type="AlphaFoldDB" id="A0ABD2B234"/>
<dbReference type="GO" id="GO:0007165">
    <property type="term" value="P:signal transduction"/>
    <property type="evidence" value="ECO:0007669"/>
    <property type="project" value="UniProtKB-KW"/>
</dbReference>